<evidence type="ECO:0000313" key="2">
    <source>
        <dbReference type="EMBL" id="KAK6508910.1"/>
    </source>
</evidence>
<accession>A0AAV9WHR3</accession>
<name>A0AAV9WHR3_9PEZI</name>
<sequence>MNSNYDWAAPPPNYHDSDGPSTSRRSNSETDYPVDTKRESQDDEFTTGIPQISGYSTYTVEFAKNSFHMDYVIKDSTDRPVYYVDNKAFPSTFRGGKPDVVAYEGGDKTGPVIFASRSNIIGNCHEVCFGDPALGGRYLELKLKNWVSLTTTWSPPDSEKKYKFERMYGKEAESLGGRKTSLLSLKLTDVETGEIMATYLNDGFQTWRKAGTYQIKPNPDIGEEWDKFVMLLCGVLTEKERRSRR</sequence>
<dbReference type="EMBL" id="JAVHJL010000002">
    <property type="protein sequence ID" value="KAK6508910.1"/>
    <property type="molecule type" value="Genomic_DNA"/>
</dbReference>
<reference evidence="2 3" key="1">
    <citation type="submission" date="2023-08" db="EMBL/GenBank/DDBJ databases">
        <authorList>
            <person name="Palmer J.M."/>
        </authorList>
    </citation>
    <scope>NUCLEOTIDE SEQUENCE [LARGE SCALE GENOMIC DNA]</scope>
    <source>
        <strain evidence="2 3">TWF481</strain>
    </source>
</reference>
<evidence type="ECO:0000313" key="3">
    <source>
        <dbReference type="Proteomes" id="UP001370758"/>
    </source>
</evidence>
<dbReference type="AlphaFoldDB" id="A0AAV9WHR3"/>
<organism evidence="2 3">
    <name type="scientific">Arthrobotrys musiformis</name>
    <dbReference type="NCBI Taxonomy" id="47236"/>
    <lineage>
        <taxon>Eukaryota</taxon>
        <taxon>Fungi</taxon>
        <taxon>Dikarya</taxon>
        <taxon>Ascomycota</taxon>
        <taxon>Pezizomycotina</taxon>
        <taxon>Orbiliomycetes</taxon>
        <taxon>Orbiliales</taxon>
        <taxon>Orbiliaceae</taxon>
        <taxon>Arthrobotrys</taxon>
    </lineage>
</organism>
<evidence type="ECO:0000256" key="1">
    <source>
        <dbReference type="SAM" id="MobiDB-lite"/>
    </source>
</evidence>
<gene>
    <name evidence="2" type="ORF">TWF481_003678</name>
</gene>
<proteinExistence type="predicted"/>
<dbReference type="Proteomes" id="UP001370758">
    <property type="component" value="Unassembled WGS sequence"/>
</dbReference>
<protein>
    <submittedName>
        <fullName evidence="2">Uncharacterized protein</fullName>
    </submittedName>
</protein>
<keyword evidence="3" id="KW-1185">Reference proteome</keyword>
<feature type="region of interest" description="Disordered" evidence="1">
    <location>
        <begin position="1"/>
        <end position="48"/>
    </location>
</feature>
<comment type="caution">
    <text evidence="2">The sequence shown here is derived from an EMBL/GenBank/DDBJ whole genome shotgun (WGS) entry which is preliminary data.</text>
</comment>